<protein>
    <recommendedName>
        <fullName evidence="4">Carbohydrate-binding domain-containing protein</fullName>
    </recommendedName>
</protein>
<dbReference type="RefSeq" id="WP_348395224.1">
    <property type="nucleotide sequence ID" value="NZ_CP136600.1"/>
</dbReference>
<gene>
    <name evidence="2" type="ORF">RI844_13640</name>
</gene>
<sequence>MKNMSKLLLLCASLSFVTSEANASEVIAINSTNKAPLFDGRCDKEEWQSATKFELPAQTSVYLMHDKYSLYVCAKGKSEDYAVIDIYIENAETGHLHRLHASAQLSERLFKGKKWSEPDRWNLKDWSGFWVPYAGTEDSEDGRRPKFLKGSHREMQVLRKKFVGETWNIMISVSGIYHEKRSTAFSFPEKAVDTDKSTWAKFSFAY</sequence>
<feature type="chain" id="PRO_5045427317" description="Carbohydrate-binding domain-containing protein" evidence="1">
    <location>
        <begin position="24"/>
        <end position="206"/>
    </location>
</feature>
<evidence type="ECO:0000256" key="1">
    <source>
        <dbReference type="SAM" id="SignalP"/>
    </source>
</evidence>
<keyword evidence="1" id="KW-0732">Signal</keyword>
<dbReference type="EMBL" id="CP136600">
    <property type="protein sequence ID" value="WOH36411.1"/>
    <property type="molecule type" value="Genomic_DNA"/>
</dbReference>
<evidence type="ECO:0000313" key="2">
    <source>
        <dbReference type="EMBL" id="WOH36411.1"/>
    </source>
</evidence>
<dbReference type="Proteomes" id="UP001301442">
    <property type="component" value="Chromosome"/>
</dbReference>
<name>A0ABZ0GLX3_9GAMM</name>
<evidence type="ECO:0008006" key="4">
    <source>
        <dbReference type="Google" id="ProtNLM"/>
    </source>
</evidence>
<evidence type="ECO:0000313" key="3">
    <source>
        <dbReference type="Proteomes" id="UP001301442"/>
    </source>
</evidence>
<feature type="signal peptide" evidence="1">
    <location>
        <begin position="1"/>
        <end position="23"/>
    </location>
</feature>
<organism evidence="2 3">
    <name type="scientific">Thalassotalea fonticola</name>
    <dbReference type="NCBI Taxonomy" id="3065649"/>
    <lineage>
        <taxon>Bacteria</taxon>
        <taxon>Pseudomonadati</taxon>
        <taxon>Pseudomonadota</taxon>
        <taxon>Gammaproteobacteria</taxon>
        <taxon>Alteromonadales</taxon>
        <taxon>Colwelliaceae</taxon>
        <taxon>Thalassotalea</taxon>
    </lineage>
</organism>
<reference evidence="2 3" key="1">
    <citation type="submission" date="2023-09" db="EMBL/GenBank/DDBJ databases">
        <authorList>
            <person name="Qi X."/>
        </authorList>
    </citation>
    <scope>NUCLEOTIDE SEQUENCE [LARGE SCALE GENOMIC DNA]</scope>
    <source>
        <strain evidence="2 3">S1-1</strain>
    </source>
</reference>
<accession>A0ABZ0GLX3</accession>
<proteinExistence type="predicted"/>
<keyword evidence="3" id="KW-1185">Reference proteome</keyword>